<dbReference type="PANTHER" id="PTHR47642">
    <property type="entry name" value="ATP-DEPENDENT DNA HELICASE"/>
    <property type="match status" value="1"/>
</dbReference>
<dbReference type="SUPFAM" id="SSF52540">
    <property type="entry name" value="P-loop containing nucleoside triphosphate hydrolases"/>
    <property type="match status" value="2"/>
</dbReference>
<organism evidence="2 3">
    <name type="scientific">Pseudopedobacter saltans</name>
    <dbReference type="NCBI Taxonomy" id="151895"/>
    <lineage>
        <taxon>Bacteria</taxon>
        <taxon>Pseudomonadati</taxon>
        <taxon>Bacteroidota</taxon>
        <taxon>Sphingobacteriia</taxon>
        <taxon>Sphingobacteriales</taxon>
        <taxon>Sphingobacteriaceae</taxon>
        <taxon>Pseudopedobacter</taxon>
    </lineage>
</organism>
<dbReference type="InterPro" id="IPR027417">
    <property type="entry name" value="P-loop_NTPase"/>
</dbReference>
<sequence length="739" mass="84842">MNGLDRNERFMLAAAFVNQTGKNVFLTGKAGTGKTTFLKYIKDYCYKNMVVLAPTGVAAINAGGVTIHSFFQLPFGLYSPNAQSDWGNPENSAVYNKSRLLSKLRFNRSKLDLIRELDLIILDEVSMVRADLLDAMDDVLRAVRRSPDLPFGGVQMLFIGDLFQLPPVVKNDELFLLQELYPTAFFFSSRVLQSSKPIVVELEKIYRQKDDHFIRLLNNIRNNQCDNEDIELLNGFLDPHFEPKKDDEYITLSSHNYIADRINQTELDNLPGKLFRFEAIVKDDFPEKSFPAAKVLELKEDAQIMFIKNDKGEKRRYYNGKIGTIAQIGISSIKIRFKEEKELLDLPLEKWSNIRYNYDTVEDKIDEEELGTFEQYPIRLAWAITIHKSQGLTFEKAVIDAGQAFAPGQVYVALSRLTGLDGLVLRSRINGSSINTDQRVVDFVQEQRQLEGNTNDILAAAQKDYMGEWTMRIFDWYKLREKIRDFLQDFDAKNVEDKERFIVRFRKIVESVEEQYDVAIKFARFLEINLPAGVNDQYAQLYERTNSAGTWFTSELDKKVMQPLQDLVNLAKVKKRTTKLQKELKLILTLFEQKNKQIQQAILLVKGLKDQQPVNAILEGVNAININTAKPIQAKSTKEDTRAISLEMFKSGKSIEEIATERGLVVGTIETHLMQFLPTGEIDVTVFAEEEVCKRLSSYLAHHSDNIPSSEIKAAFEDEFTYTQIRAVRIWYHAQKMVQ</sequence>
<dbReference type="Pfam" id="PF14493">
    <property type="entry name" value="HTH_40"/>
    <property type="match status" value="1"/>
</dbReference>
<evidence type="ECO:0000313" key="2">
    <source>
        <dbReference type="EMBL" id="PZP43994.1"/>
    </source>
</evidence>
<feature type="domain" description="AAA+ ATPase" evidence="1">
    <location>
        <begin position="20"/>
        <end position="180"/>
    </location>
</feature>
<dbReference type="GO" id="GO:0000723">
    <property type="term" value="P:telomere maintenance"/>
    <property type="evidence" value="ECO:0007669"/>
    <property type="project" value="InterPro"/>
</dbReference>
<dbReference type="GO" id="GO:0003678">
    <property type="term" value="F:DNA helicase activity"/>
    <property type="evidence" value="ECO:0007669"/>
    <property type="project" value="InterPro"/>
</dbReference>
<dbReference type="CDD" id="cd18037">
    <property type="entry name" value="DEXSc_Pif1_like"/>
    <property type="match status" value="1"/>
</dbReference>
<reference evidence="2 3" key="1">
    <citation type="submission" date="2017-11" db="EMBL/GenBank/DDBJ databases">
        <title>Infants hospitalized years apart are colonized by the same room-sourced microbial strains.</title>
        <authorList>
            <person name="Brooks B."/>
            <person name="Olm M.R."/>
            <person name="Firek B.A."/>
            <person name="Baker R."/>
            <person name="Thomas B.C."/>
            <person name="Morowitz M.J."/>
            <person name="Banfield J.F."/>
        </authorList>
    </citation>
    <scope>NUCLEOTIDE SEQUENCE [LARGE SCALE GENOMIC DNA]</scope>
    <source>
        <strain evidence="2">S2_009_000_R2_76</strain>
    </source>
</reference>
<dbReference type="Pfam" id="PF05970">
    <property type="entry name" value="PIF1"/>
    <property type="match status" value="1"/>
</dbReference>
<accession>A0A2W5EPU1</accession>
<dbReference type="FunFam" id="3.40.50.300:FF:001498">
    <property type="entry name" value="ATP-dependent DNA helicase"/>
    <property type="match status" value="1"/>
</dbReference>
<dbReference type="Proteomes" id="UP000249645">
    <property type="component" value="Unassembled WGS sequence"/>
</dbReference>
<evidence type="ECO:0000259" key="1">
    <source>
        <dbReference type="SMART" id="SM00382"/>
    </source>
</evidence>
<evidence type="ECO:0000313" key="3">
    <source>
        <dbReference type="Proteomes" id="UP000249645"/>
    </source>
</evidence>
<dbReference type="SMART" id="SM00382">
    <property type="entry name" value="AAA"/>
    <property type="match status" value="1"/>
</dbReference>
<protein>
    <recommendedName>
        <fullName evidence="1">AAA+ ATPase domain-containing protein</fullName>
    </recommendedName>
</protein>
<dbReference type="InterPro" id="IPR010285">
    <property type="entry name" value="DNA_helicase_pif1-like_DEAD"/>
</dbReference>
<proteinExistence type="predicted"/>
<dbReference type="PANTHER" id="PTHR47642:SF7">
    <property type="entry name" value="ATP-DEPENDENT DNA HELICASE PIF1"/>
    <property type="match status" value="1"/>
</dbReference>
<dbReference type="AlphaFoldDB" id="A0A2W5EPU1"/>
<dbReference type="EMBL" id="QFOI01000337">
    <property type="protein sequence ID" value="PZP43994.1"/>
    <property type="molecule type" value="Genomic_DNA"/>
</dbReference>
<dbReference type="Gene3D" id="3.40.50.300">
    <property type="entry name" value="P-loop containing nucleotide triphosphate hydrolases"/>
    <property type="match status" value="1"/>
</dbReference>
<comment type="caution">
    <text evidence="2">The sequence shown here is derived from an EMBL/GenBank/DDBJ whole genome shotgun (WGS) entry which is preliminary data.</text>
</comment>
<dbReference type="InterPro" id="IPR003593">
    <property type="entry name" value="AAA+_ATPase"/>
</dbReference>
<dbReference type="GO" id="GO:0006281">
    <property type="term" value="P:DNA repair"/>
    <property type="evidence" value="ECO:0007669"/>
    <property type="project" value="InterPro"/>
</dbReference>
<dbReference type="InterPro" id="IPR051055">
    <property type="entry name" value="PIF1_helicase"/>
</dbReference>
<dbReference type="InterPro" id="IPR029491">
    <property type="entry name" value="Helicase_HTH"/>
</dbReference>
<dbReference type="CDD" id="cd18809">
    <property type="entry name" value="SF1_C_RecD"/>
    <property type="match status" value="1"/>
</dbReference>
<gene>
    <name evidence="2" type="ORF">DI598_15015</name>
</gene>
<name>A0A2W5EPU1_9SPHI</name>